<dbReference type="OrthoDB" id="6708821at2"/>
<keyword evidence="2" id="KW-0133">Cell shape</keyword>
<dbReference type="EMBL" id="UGNV01000001">
    <property type="protein sequence ID" value="STX30239.1"/>
    <property type="molecule type" value="Genomic_DNA"/>
</dbReference>
<organism evidence="9 10">
    <name type="scientific">Legionella beliardensis</name>
    <dbReference type="NCBI Taxonomy" id="91822"/>
    <lineage>
        <taxon>Bacteria</taxon>
        <taxon>Pseudomonadati</taxon>
        <taxon>Pseudomonadota</taxon>
        <taxon>Gammaproteobacteria</taxon>
        <taxon>Legionellales</taxon>
        <taxon>Legionellaceae</taxon>
        <taxon>Legionella</taxon>
    </lineage>
</organism>
<dbReference type="CDD" id="cd06339">
    <property type="entry name" value="PBP1_YraM_LppC_lipoprotein-like"/>
    <property type="match status" value="1"/>
</dbReference>
<evidence type="ECO:0000256" key="6">
    <source>
        <dbReference type="ARBA" id="ARBA00023237"/>
    </source>
</evidence>
<dbReference type="SUPFAM" id="SSF53822">
    <property type="entry name" value="Periplasmic binding protein-like I"/>
    <property type="match status" value="1"/>
</dbReference>
<dbReference type="GO" id="GO:0009252">
    <property type="term" value="P:peptidoglycan biosynthetic process"/>
    <property type="evidence" value="ECO:0007669"/>
    <property type="project" value="UniProtKB-KW"/>
</dbReference>
<dbReference type="GO" id="GO:0008360">
    <property type="term" value="P:regulation of cell shape"/>
    <property type="evidence" value="ECO:0007669"/>
    <property type="project" value="UniProtKB-KW"/>
</dbReference>
<dbReference type="Gene3D" id="3.40.50.2300">
    <property type="match status" value="2"/>
</dbReference>
<dbReference type="InterPro" id="IPR011990">
    <property type="entry name" value="TPR-like_helical_dom_sf"/>
</dbReference>
<feature type="signal peptide" evidence="8">
    <location>
        <begin position="1"/>
        <end position="20"/>
    </location>
</feature>
<feature type="chain" id="PRO_5016573248" evidence="8">
    <location>
        <begin position="21"/>
        <end position="610"/>
    </location>
</feature>
<evidence type="ECO:0000256" key="5">
    <source>
        <dbReference type="ARBA" id="ARBA00023139"/>
    </source>
</evidence>
<dbReference type="InterPro" id="IPR007443">
    <property type="entry name" value="LpoA"/>
</dbReference>
<reference evidence="9 10" key="1">
    <citation type="submission" date="2018-06" db="EMBL/GenBank/DDBJ databases">
        <authorList>
            <consortium name="Pathogen Informatics"/>
            <person name="Doyle S."/>
        </authorList>
    </citation>
    <scope>NUCLEOTIDE SEQUENCE [LARGE SCALE GENOMIC DNA]</scope>
    <source>
        <strain evidence="9 10">NCTC13315</strain>
    </source>
</reference>
<evidence type="ECO:0000256" key="8">
    <source>
        <dbReference type="SAM" id="SignalP"/>
    </source>
</evidence>
<dbReference type="Gene3D" id="1.25.40.10">
    <property type="entry name" value="Tetratricopeptide repeat domain"/>
    <property type="match status" value="1"/>
</dbReference>
<evidence type="ECO:0000256" key="2">
    <source>
        <dbReference type="ARBA" id="ARBA00022960"/>
    </source>
</evidence>
<dbReference type="RefSeq" id="WP_115303955.1">
    <property type="nucleotide sequence ID" value="NZ_CAAAHO010000003.1"/>
</dbReference>
<keyword evidence="6" id="KW-0998">Cell outer membrane</keyword>
<dbReference type="Pfam" id="PF04348">
    <property type="entry name" value="LppC"/>
    <property type="match status" value="1"/>
</dbReference>
<dbReference type="GO" id="GO:0030234">
    <property type="term" value="F:enzyme regulator activity"/>
    <property type="evidence" value="ECO:0007669"/>
    <property type="project" value="TreeGrafter"/>
</dbReference>
<keyword evidence="10" id="KW-1185">Reference proteome</keyword>
<sequence length="610" mass="67712">MLPKFLVLKLSCIIISVVFFSRCTTISESTARTTLSKSTPYTMSAAAYLARAENQEGSEKQNMLIMAAGRSFFDGNWQQTAAILAQTAKLSATQAYIKKIFLAKIDLIHQQPKEAIAKLSSVKHPSELPMFYQAQFHETLAKSYEALDKIVYAANERIKLEHLLTDFASRQQNRKLIWLVLNKLPVAELNTLTIEAKEGTELQGWLKLALIARQTAKDNTSLSHELNGWQQDYPTHPANTILASQMAASYKLTTRMTAYTAPQQMALLLPVTGPLAGPGGAIRDGFMAAYNNSKLDNEVGLRVYDTAAEDVTELYQKALADGADYVVGPLTKTDVLKVAALEHPVPTLLLNDINESGLTIKNNRNNIYHFSLSPLDEAKQVAVKASKNSLTKALIIAPAGAWGSEIASAFISQWEANGGSLIEQLVYDNTTDLNQAVRKFLHVSEQAAKEKQFKVKPGEEGLVISKRRQDFDMIFLLAYPSKARQIMPLLKYYFAGDIPVYATSSVYAGTKNQKMDKDLDGLIFCDMPWVFQHHLTNKNWPEQFNSYSRLYALGTDAYALSAQLNQLVSSPQKPINNNSGLLYLNNAQQISRVLSWGKFKHGIAQKISDA</sequence>
<dbReference type="GO" id="GO:0031241">
    <property type="term" value="C:periplasmic side of cell outer membrane"/>
    <property type="evidence" value="ECO:0007669"/>
    <property type="project" value="TreeGrafter"/>
</dbReference>
<evidence type="ECO:0000313" key="10">
    <source>
        <dbReference type="Proteomes" id="UP000254968"/>
    </source>
</evidence>
<name>A0A378I4X7_9GAMM</name>
<keyword evidence="1 8" id="KW-0732">Signal</keyword>
<accession>A0A378I4X7</accession>
<evidence type="ECO:0000256" key="1">
    <source>
        <dbReference type="ARBA" id="ARBA00022729"/>
    </source>
</evidence>
<dbReference type="AlphaFoldDB" id="A0A378I4X7"/>
<protein>
    <submittedName>
        <fullName evidence="9">Lipoprotein</fullName>
    </submittedName>
</protein>
<evidence type="ECO:0000256" key="3">
    <source>
        <dbReference type="ARBA" id="ARBA00022984"/>
    </source>
</evidence>
<keyword evidence="5" id="KW-0564">Palmitate</keyword>
<dbReference type="PANTHER" id="PTHR38038">
    <property type="entry name" value="PENICILLIN-BINDING PROTEIN ACTIVATOR LPOA"/>
    <property type="match status" value="1"/>
</dbReference>
<gene>
    <name evidence="9" type="primary">lppC</name>
    <name evidence="9" type="ORF">NCTC13315_02804</name>
</gene>
<dbReference type="Gene3D" id="1.25.40.650">
    <property type="match status" value="1"/>
</dbReference>
<dbReference type="InterPro" id="IPR028082">
    <property type="entry name" value="Peripla_BP_I"/>
</dbReference>
<evidence type="ECO:0000256" key="4">
    <source>
        <dbReference type="ARBA" id="ARBA00023136"/>
    </source>
</evidence>
<keyword evidence="7 9" id="KW-0449">Lipoprotein</keyword>
<keyword evidence="4" id="KW-0472">Membrane</keyword>
<evidence type="ECO:0000313" key="9">
    <source>
        <dbReference type="EMBL" id="STX30239.1"/>
    </source>
</evidence>
<proteinExistence type="predicted"/>
<keyword evidence="3" id="KW-0573">Peptidoglycan synthesis</keyword>
<dbReference type="Proteomes" id="UP000254968">
    <property type="component" value="Unassembled WGS sequence"/>
</dbReference>
<evidence type="ECO:0000256" key="7">
    <source>
        <dbReference type="ARBA" id="ARBA00023288"/>
    </source>
</evidence>
<dbReference type="PANTHER" id="PTHR38038:SF1">
    <property type="entry name" value="PENICILLIN-BINDING PROTEIN ACTIVATOR LPOA"/>
    <property type="match status" value="1"/>
</dbReference>